<dbReference type="Gene3D" id="1.25.40.390">
    <property type="match status" value="1"/>
</dbReference>
<organism evidence="8 9">
    <name type="scientific">Flavisolibacter tropicus</name>
    <dbReference type="NCBI Taxonomy" id="1492898"/>
    <lineage>
        <taxon>Bacteria</taxon>
        <taxon>Pseudomonadati</taxon>
        <taxon>Bacteroidota</taxon>
        <taxon>Chitinophagia</taxon>
        <taxon>Chitinophagales</taxon>
        <taxon>Chitinophagaceae</taxon>
        <taxon>Flavisolibacter</taxon>
    </lineage>
</organism>
<name>A0A172TWJ8_9BACT</name>
<dbReference type="InterPro" id="IPR012944">
    <property type="entry name" value="SusD_RagB_dom"/>
</dbReference>
<dbReference type="PATRIC" id="fig|1492898.3.peg.2968"/>
<comment type="similarity">
    <text evidence="2">Belongs to the SusD family.</text>
</comment>
<keyword evidence="5" id="KW-0998">Cell outer membrane</keyword>
<reference evidence="9" key="1">
    <citation type="submission" date="2015-01" db="EMBL/GenBank/DDBJ databases">
        <title>Flavisolibacter sp./LCS9/ whole genome sequencing.</title>
        <authorList>
            <person name="Kim M.K."/>
            <person name="Srinivasan S."/>
            <person name="Lee J.-J."/>
        </authorList>
    </citation>
    <scope>NUCLEOTIDE SEQUENCE [LARGE SCALE GENOMIC DNA]</scope>
    <source>
        <strain evidence="9">LCS9</strain>
    </source>
</reference>
<feature type="domain" description="RagB/SusD" evidence="6">
    <location>
        <begin position="286"/>
        <end position="577"/>
    </location>
</feature>
<evidence type="ECO:0000256" key="2">
    <source>
        <dbReference type="ARBA" id="ARBA00006275"/>
    </source>
</evidence>
<evidence type="ECO:0008006" key="10">
    <source>
        <dbReference type="Google" id="ProtNLM"/>
    </source>
</evidence>
<dbReference type="Pfam" id="PF14322">
    <property type="entry name" value="SusD-like_3"/>
    <property type="match status" value="1"/>
</dbReference>
<dbReference type="SUPFAM" id="SSF48452">
    <property type="entry name" value="TPR-like"/>
    <property type="match status" value="1"/>
</dbReference>
<keyword evidence="3" id="KW-0732">Signal</keyword>
<keyword evidence="4" id="KW-0472">Membrane</keyword>
<dbReference type="EMBL" id="CP011390">
    <property type="protein sequence ID" value="ANE51410.1"/>
    <property type="molecule type" value="Genomic_DNA"/>
</dbReference>
<gene>
    <name evidence="8" type="ORF">SY85_13755</name>
</gene>
<evidence type="ECO:0000259" key="6">
    <source>
        <dbReference type="Pfam" id="PF07980"/>
    </source>
</evidence>
<evidence type="ECO:0000256" key="4">
    <source>
        <dbReference type="ARBA" id="ARBA00023136"/>
    </source>
</evidence>
<dbReference type="AlphaFoldDB" id="A0A172TWJ8"/>
<dbReference type="InterPro" id="IPR011990">
    <property type="entry name" value="TPR-like_helical_dom_sf"/>
</dbReference>
<evidence type="ECO:0000256" key="5">
    <source>
        <dbReference type="ARBA" id="ARBA00023237"/>
    </source>
</evidence>
<sequence>MGIAALSLSSCSKNLDIPPVDQISNDQYWKTGSDLNSYVLQFYTAFPTFRNQSGFHGNIGMDAYNGSDHQIQNIPVTQMNGTRTATASGGRWNWASIRAVNIFFENYQKVNEPAANIAQYVGEAHFFKAWFYFEKVRFFGDVPWYTNSMLANDAHLYDARTPRTQVVDSILYHLDQAIAKLSLLKDVPGGNNRLSKEAALIFKTRVALFEGSWQKYHAGTPFATSGANPSKYFQAAVDAAKELMTPGKYKVGIYNTGKPASDYNALFNSTNLSSNTEVTLWCKFDKSQSTFSHNFQQYITSGTNGLSATRELILNYLKKDGTPYDYDGTAATVKGSAFLTKIGTDCDPRLSQVIWIPGQTMWDNSAGKVLFVKPSLEKSGENKNYTGFQMNKGVDPKDPTAGGALGFSTACETGAVVFRYAEALLNYAEAQAELGGAIDYASSIDKLRARAGMPNFAAQADASRSKYADFGYTLSNELYEIRRERAVELACEGFRFDDWRRWRAHNLFKGKRPTGFPYLASEYAAGLVVPTDASGLVDPFKTSMASGYNFNVGRDYLDNIPTNEITLNPKLTPNPGW</sequence>
<evidence type="ECO:0000259" key="7">
    <source>
        <dbReference type="Pfam" id="PF14322"/>
    </source>
</evidence>
<evidence type="ECO:0000313" key="8">
    <source>
        <dbReference type="EMBL" id="ANE51410.1"/>
    </source>
</evidence>
<evidence type="ECO:0000256" key="1">
    <source>
        <dbReference type="ARBA" id="ARBA00004442"/>
    </source>
</evidence>
<proteinExistence type="inferred from homology"/>
<dbReference type="InterPro" id="IPR033985">
    <property type="entry name" value="SusD-like_N"/>
</dbReference>
<dbReference type="STRING" id="1492898.SY85_13755"/>
<comment type="subcellular location">
    <subcellularLocation>
        <location evidence="1">Cell outer membrane</location>
    </subcellularLocation>
</comment>
<reference evidence="8 9" key="2">
    <citation type="journal article" date="2016" name="Int. J. Syst. Evol. Microbiol.">
        <title>Flavisolibacter tropicus sp. nov., isolated from tropical soil.</title>
        <authorList>
            <person name="Lee J.J."/>
            <person name="Kang M.S."/>
            <person name="Kim G.S."/>
            <person name="Lee C.S."/>
            <person name="Lim S."/>
            <person name="Lee J."/>
            <person name="Roh S.H."/>
            <person name="Kang H."/>
            <person name="Ha J.M."/>
            <person name="Bae S."/>
            <person name="Jung H.Y."/>
            <person name="Kim M.K."/>
        </authorList>
    </citation>
    <scope>NUCLEOTIDE SEQUENCE [LARGE SCALE GENOMIC DNA]</scope>
    <source>
        <strain evidence="8 9">LCS9</strain>
    </source>
</reference>
<evidence type="ECO:0000256" key="3">
    <source>
        <dbReference type="ARBA" id="ARBA00022729"/>
    </source>
</evidence>
<accession>A0A172TWJ8</accession>
<keyword evidence="9" id="KW-1185">Reference proteome</keyword>
<dbReference type="Proteomes" id="UP000077177">
    <property type="component" value="Chromosome"/>
</dbReference>
<dbReference type="KEGG" id="fla:SY85_13755"/>
<feature type="domain" description="SusD-like N-terminal" evidence="7">
    <location>
        <begin position="95"/>
        <end position="208"/>
    </location>
</feature>
<protein>
    <recommendedName>
        <fullName evidence="10">Carbohydrate-binding protein SusD</fullName>
    </recommendedName>
</protein>
<dbReference type="Pfam" id="PF07980">
    <property type="entry name" value="SusD_RagB"/>
    <property type="match status" value="1"/>
</dbReference>
<evidence type="ECO:0000313" key="9">
    <source>
        <dbReference type="Proteomes" id="UP000077177"/>
    </source>
</evidence>
<dbReference type="GO" id="GO:0009279">
    <property type="term" value="C:cell outer membrane"/>
    <property type="evidence" value="ECO:0007669"/>
    <property type="project" value="UniProtKB-SubCell"/>
</dbReference>